<dbReference type="AlphaFoldDB" id="A0A6J4T244"/>
<feature type="transmembrane region" description="Helical" evidence="1">
    <location>
        <begin position="236"/>
        <end position="258"/>
    </location>
</feature>
<feature type="transmembrane region" description="Helical" evidence="1">
    <location>
        <begin position="107"/>
        <end position="126"/>
    </location>
</feature>
<reference evidence="2" key="1">
    <citation type="submission" date="2020-02" db="EMBL/GenBank/DDBJ databases">
        <authorList>
            <person name="Meier V. D."/>
        </authorList>
    </citation>
    <scope>NUCLEOTIDE SEQUENCE</scope>
    <source>
        <strain evidence="2">AVDCRST_MAG31</strain>
    </source>
</reference>
<dbReference type="EMBL" id="CADCWA010000062">
    <property type="protein sequence ID" value="CAA9511723.1"/>
    <property type="molecule type" value="Genomic_DNA"/>
</dbReference>
<keyword evidence="1" id="KW-1133">Transmembrane helix</keyword>
<keyword evidence="1" id="KW-0812">Transmembrane</keyword>
<sequence length="517" mass="56082">MASAPVTGGDIGLPLRLPGVSRALLAELAFWLAAAAILGTCAWNAANGHLMSQPNRDVYQHLAALQALIDDIRNPANPFVISPEGSRHFHPYWVAVAALARLLDWNAWQAIAVASCLSMATLAVGIRLFARVYFRSALSPLVLLGTMVLGWWFPISHTGYHSVETLAEGASYPAALLIGLSLILWALLIRALDQARVNWWLVPLTALMFATHQLGAGIALIVGACILLLWPNGSRLLRVTVAALIGSGVLLSMLWPYHNPVGTLIAAGNPHWEDGPRFYDPFTLFRLFVPSLIGIAGLLRPVIAGTGRPLMAALAMLLTGFATGALGFQTGVRFGAPAVLILHIGMAGLLLRMWQPGEAGDRAKLGLFAAGVFTVSVQATFVTQLYYPPEAKVEAREGNLLFHARDLTGDIPDDQPVAAFGVAAWPLVGVGQKVVSVPWPEPLIRDLDRRQQMTEWVFADGISPAERRARAGRLGVKTLVIHFRDGHKKWWRPQEFGRLLQGARQVRRSGAMVRIDL</sequence>
<feature type="transmembrane region" description="Helical" evidence="1">
    <location>
        <begin position="132"/>
        <end position="153"/>
    </location>
</feature>
<proteinExistence type="predicted"/>
<accession>A0A6J4T244</accession>
<feature type="transmembrane region" description="Helical" evidence="1">
    <location>
        <begin position="365"/>
        <end position="387"/>
    </location>
</feature>
<name>A0A6J4T244_9SPHN</name>
<evidence type="ECO:0008006" key="3">
    <source>
        <dbReference type="Google" id="ProtNLM"/>
    </source>
</evidence>
<keyword evidence="1" id="KW-0472">Membrane</keyword>
<feature type="transmembrane region" description="Helical" evidence="1">
    <location>
        <begin position="334"/>
        <end position="353"/>
    </location>
</feature>
<feature type="transmembrane region" description="Helical" evidence="1">
    <location>
        <begin position="28"/>
        <end position="46"/>
    </location>
</feature>
<evidence type="ECO:0000313" key="2">
    <source>
        <dbReference type="EMBL" id="CAA9511723.1"/>
    </source>
</evidence>
<feature type="transmembrane region" description="Helical" evidence="1">
    <location>
        <begin position="204"/>
        <end position="229"/>
    </location>
</feature>
<protein>
    <recommendedName>
        <fullName evidence="3">Glycosyltransferase RgtA/B/C/D-like domain-containing protein</fullName>
    </recommendedName>
</protein>
<feature type="transmembrane region" description="Helical" evidence="1">
    <location>
        <begin position="310"/>
        <end position="328"/>
    </location>
</feature>
<organism evidence="2">
    <name type="scientific">uncultured Sphingomonas sp</name>
    <dbReference type="NCBI Taxonomy" id="158754"/>
    <lineage>
        <taxon>Bacteria</taxon>
        <taxon>Pseudomonadati</taxon>
        <taxon>Pseudomonadota</taxon>
        <taxon>Alphaproteobacteria</taxon>
        <taxon>Sphingomonadales</taxon>
        <taxon>Sphingomonadaceae</taxon>
        <taxon>Sphingomonas</taxon>
        <taxon>environmental samples</taxon>
    </lineage>
</organism>
<feature type="transmembrane region" description="Helical" evidence="1">
    <location>
        <begin position="278"/>
        <end position="298"/>
    </location>
</feature>
<evidence type="ECO:0000256" key="1">
    <source>
        <dbReference type="SAM" id="Phobius"/>
    </source>
</evidence>
<feature type="transmembrane region" description="Helical" evidence="1">
    <location>
        <begin position="174"/>
        <end position="192"/>
    </location>
</feature>
<gene>
    <name evidence="2" type="ORF">AVDCRST_MAG31-935</name>
</gene>